<sequence length="159" mass="17037">MIAPALSRKWGQLAPREQHLVAAAAGLVAAALLWWLLLAPPLAVMRTAQEQHRSLDAQLQQMQGLQAQAQALQSQPRQTADEAGRLLEATVRERLGTGARMTLAGERVTVALAGVAPEALGQWLAQARTNARVLPTEAHLTRNPAGLWDGTLVLALPAR</sequence>
<comment type="caution">
    <text evidence="3">The sequence shown here is derived from an EMBL/GenBank/DDBJ whole genome shotgun (WGS) entry which is preliminary data.</text>
</comment>
<keyword evidence="1" id="KW-0175">Coiled coil</keyword>
<name>A0ABW0N6X1_9BURK</name>
<dbReference type="EMBL" id="JBHSMF010000002">
    <property type="protein sequence ID" value="MFC5496230.1"/>
    <property type="molecule type" value="Genomic_DNA"/>
</dbReference>
<accession>A0ABW0N6X1</accession>
<reference evidence="4" key="1">
    <citation type="journal article" date="2019" name="Int. J. Syst. Evol. Microbiol.">
        <title>The Global Catalogue of Microorganisms (GCM) 10K type strain sequencing project: providing services to taxonomists for standard genome sequencing and annotation.</title>
        <authorList>
            <consortium name="The Broad Institute Genomics Platform"/>
            <consortium name="The Broad Institute Genome Sequencing Center for Infectious Disease"/>
            <person name="Wu L."/>
            <person name="Ma J."/>
        </authorList>
    </citation>
    <scope>NUCLEOTIDE SEQUENCE [LARGE SCALE GENOMIC DNA]</scope>
    <source>
        <strain evidence="4">CCUG 57401</strain>
    </source>
</reference>
<dbReference type="Pfam" id="PF04612">
    <property type="entry name" value="T2SSM"/>
    <property type="match status" value="1"/>
</dbReference>
<organism evidence="3 4">
    <name type="scientific">Caenimonas terrae</name>
    <dbReference type="NCBI Taxonomy" id="696074"/>
    <lineage>
        <taxon>Bacteria</taxon>
        <taxon>Pseudomonadati</taxon>
        <taxon>Pseudomonadota</taxon>
        <taxon>Betaproteobacteria</taxon>
        <taxon>Burkholderiales</taxon>
        <taxon>Comamonadaceae</taxon>
        <taxon>Caenimonas</taxon>
    </lineage>
</organism>
<dbReference type="Proteomes" id="UP001596037">
    <property type="component" value="Unassembled WGS sequence"/>
</dbReference>
<feature type="transmembrane region" description="Helical" evidence="2">
    <location>
        <begin position="20"/>
        <end position="44"/>
    </location>
</feature>
<keyword evidence="4" id="KW-1185">Reference proteome</keyword>
<feature type="coiled-coil region" evidence="1">
    <location>
        <begin position="45"/>
        <end position="75"/>
    </location>
</feature>
<keyword evidence="2" id="KW-0812">Transmembrane</keyword>
<gene>
    <name evidence="3" type="primary">gspM</name>
    <name evidence="3" type="ORF">ACFPOE_01670</name>
</gene>
<evidence type="ECO:0000256" key="1">
    <source>
        <dbReference type="SAM" id="Coils"/>
    </source>
</evidence>
<evidence type="ECO:0000256" key="2">
    <source>
        <dbReference type="SAM" id="Phobius"/>
    </source>
</evidence>
<keyword evidence="2" id="KW-1133">Transmembrane helix</keyword>
<dbReference type="InterPro" id="IPR007690">
    <property type="entry name" value="T2SS_GspM"/>
</dbReference>
<evidence type="ECO:0000313" key="3">
    <source>
        <dbReference type="EMBL" id="MFC5496230.1"/>
    </source>
</evidence>
<evidence type="ECO:0000313" key="4">
    <source>
        <dbReference type="Proteomes" id="UP001596037"/>
    </source>
</evidence>
<dbReference type="RefSeq" id="WP_376848259.1">
    <property type="nucleotide sequence ID" value="NZ_JBHSMF010000002.1"/>
</dbReference>
<protein>
    <submittedName>
        <fullName evidence="3">Type II secretion system protein GspM</fullName>
    </submittedName>
</protein>
<proteinExistence type="predicted"/>
<keyword evidence="2" id="KW-0472">Membrane</keyword>